<evidence type="ECO:0000256" key="6">
    <source>
        <dbReference type="ARBA" id="ARBA00023136"/>
    </source>
</evidence>
<comment type="subcellular location">
    <subcellularLocation>
        <location evidence="1">Cell membrane</location>
        <topology evidence="1">Multi-pass membrane protein</topology>
    </subcellularLocation>
</comment>
<evidence type="ECO:0000256" key="5">
    <source>
        <dbReference type="ARBA" id="ARBA00022989"/>
    </source>
</evidence>
<protein>
    <submittedName>
        <fullName evidence="8">Na(+)/H(+) antiporter subunit E</fullName>
    </submittedName>
</protein>
<evidence type="ECO:0000256" key="1">
    <source>
        <dbReference type="ARBA" id="ARBA00004651"/>
    </source>
</evidence>
<evidence type="ECO:0000313" key="9">
    <source>
        <dbReference type="Proteomes" id="UP000094622"/>
    </source>
</evidence>
<dbReference type="InterPro" id="IPR002758">
    <property type="entry name" value="Cation_antiport_E"/>
</dbReference>
<name>A0A1E3GXT1_9HYPH</name>
<evidence type="ECO:0000256" key="7">
    <source>
        <dbReference type="SAM" id="Phobius"/>
    </source>
</evidence>
<dbReference type="PATRIC" id="fig|1439726.3.peg.4030"/>
<keyword evidence="5 7" id="KW-1133">Transmembrane helix</keyword>
<comment type="similarity">
    <text evidence="2">Belongs to the CPA3 antiporters (TC 2.A.63) subunit E family.</text>
</comment>
<reference evidence="8 9" key="1">
    <citation type="submission" date="2016-07" db="EMBL/GenBank/DDBJ databases">
        <title>Draft Genome Sequence of Methylobrevis pamukkalensis PK2.</title>
        <authorList>
            <person name="Vasilenko O.V."/>
            <person name="Doronina N.V."/>
            <person name="Shmareva M.N."/>
            <person name="Tarlachkov S.V."/>
            <person name="Mustakhimov I."/>
            <person name="Trotsenko Y.A."/>
        </authorList>
    </citation>
    <scope>NUCLEOTIDE SEQUENCE [LARGE SCALE GENOMIC DNA]</scope>
    <source>
        <strain evidence="8 9">PK2</strain>
    </source>
</reference>
<feature type="transmembrane region" description="Helical" evidence="7">
    <location>
        <begin position="57"/>
        <end position="76"/>
    </location>
</feature>
<keyword evidence="6 7" id="KW-0472">Membrane</keyword>
<gene>
    <name evidence="8" type="primary">mrpE</name>
    <name evidence="8" type="ORF">A6302_03822</name>
</gene>
<dbReference type="PIRSF" id="PIRSF019239">
    <property type="entry name" value="MrpE"/>
    <property type="match status" value="1"/>
</dbReference>
<dbReference type="Proteomes" id="UP000094622">
    <property type="component" value="Unassembled WGS sequence"/>
</dbReference>
<proteinExistence type="inferred from homology"/>
<dbReference type="NCBIfam" id="NF006519">
    <property type="entry name" value="PRK08965.1-3"/>
    <property type="match status" value="1"/>
</dbReference>
<dbReference type="GO" id="GO:0005886">
    <property type="term" value="C:plasma membrane"/>
    <property type="evidence" value="ECO:0007669"/>
    <property type="project" value="UniProtKB-SubCell"/>
</dbReference>
<keyword evidence="3" id="KW-1003">Cell membrane</keyword>
<evidence type="ECO:0000313" key="8">
    <source>
        <dbReference type="EMBL" id="ODN68868.1"/>
    </source>
</evidence>
<dbReference type="EMBL" id="MCRJ01000126">
    <property type="protein sequence ID" value="ODN68868.1"/>
    <property type="molecule type" value="Genomic_DNA"/>
</dbReference>
<dbReference type="AlphaFoldDB" id="A0A1E3GXT1"/>
<evidence type="ECO:0000256" key="4">
    <source>
        <dbReference type="ARBA" id="ARBA00022692"/>
    </source>
</evidence>
<dbReference type="OrthoDB" id="9807187at2"/>
<dbReference type="PANTHER" id="PTHR34584:SF1">
    <property type="entry name" value="NA(+)_H(+) ANTIPORTER SUBUNIT E1"/>
    <property type="match status" value="1"/>
</dbReference>
<sequence>MKAHYLSNILFALLWAAITGSYTLPNLVFGFVLSLLTLLIVRESIGTVQYFTRARKILSLAMLFFWELLMSGVRVLRIVVRPQMPLNPGFVAFPLTVQRDFEITLLANLITLTPGTLSIDVSDDRRFIHIHCIDAPDPEAVIADIRDGFEARIIEAFR</sequence>
<organism evidence="8 9">
    <name type="scientific">Methylobrevis pamukkalensis</name>
    <dbReference type="NCBI Taxonomy" id="1439726"/>
    <lineage>
        <taxon>Bacteria</taxon>
        <taxon>Pseudomonadati</taxon>
        <taxon>Pseudomonadota</taxon>
        <taxon>Alphaproteobacteria</taxon>
        <taxon>Hyphomicrobiales</taxon>
        <taxon>Pleomorphomonadaceae</taxon>
        <taxon>Methylobrevis</taxon>
    </lineage>
</organism>
<keyword evidence="4 7" id="KW-0812">Transmembrane</keyword>
<evidence type="ECO:0000256" key="3">
    <source>
        <dbReference type="ARBA" id="ARBA00022475"/>
    </source>
</evidence>
<evidence type="ECO:0000256" key="2">
    <source>
        <dbReference type="ARBA" id="ARBA00006228"/>
    </source>
</evidence>
<comment type="caution">
    <text evidence="8">The sequence shown here is derived from an EMBL/GenBank/DDBJ whole genome shotgun (WGS) entry which is preliminary data.</text>
</comment>
<accession>A0A1E3GXT1</accession>
<dbReference type="GO" id="GO:0008324">
    <property type="term" value="F:monoatomic cation transmembrane transporter activity"/>
    <property type="evidence" value="ECO:0007669"/>
    <property type="project" value="InterPro"/>
</dbReference>
<dbReference type="Pfam" id="PF01899">
    <property type="entry name" value="MNHE"/>
    <property type="match status" value="1"/>
</dbReference>
<keyword evidence="9" id="KW-1185">Reference proteome</keyword>
<dbReference type="PANTHER" id="PTHR34584">
    <property type="entry name" value="NA(+)/H(+) ANTIPORTER SUBUNIT E1"/>
    <property type="match status" value="1"/>
</dbReference>
<dbReference type="RefSeq" id="WP_069308067.1">
    <property type="nucleotide sequence ID" value="NZ_MCRJ01000126.1"/>
</dbReference>